<name>A0A6J4JMC3_9PSEU</name>
<dbReference type="PANTHER" id="PTHR42912:SF93">
    <property type="entry name" value="N6-ADENOSINE-METHYLTRANSFERASE TMT1A"/>
    <property type="match status" value="1"/>
</dbReference>
<keyword evidence="2" id="KW-0808">Transferase</keyword>
<dbReference type="AlphaFoldDB" id="A0A6J4JMC3"/>
<reference evidence="2" key="1">
    <citation type="submission" date="2020-02" db="EMBL/GenBank/DDBJ databases">
        <authorList>
            <person name="Meier V. D."/>
        </authorList>
    </citation>
    <scope>NUCLEOTIDE SEQUENCE</scope>
    <source>
        <strain evidence="2">AVDCRST_MAG54</strain>
    </source>
</reference>
<evidence type="ECO:0000313" key="2">
    <source>
        <dbReference type="EMBL" id="CAA9282307.1"/>
    </source>
</evidence>
<dbReference type="GO" id="GO:0032259">
    <property type="term" value="P:methylation"/>
    <property type="evidence" value="ECO:0007669"/>
    <property type="project" value="UniProtKB-KW"/>
</dbReference>
<dbReference type="InterPro" id="IPR050508">
    <property type="entry name" value="Methyltransf_Superfamily"/>
</dbReference>
<accession>A0A6J4JMC3</accession>
<protein>
    <submittedName>
        <fullName evidence="2">SAM-dependent methyltransferase</fullName>
    </submittedName>
</protein>
<dbReference type="InterPro" id="IPR013216">
    <property type="entry name" value="Methyltransf_11"/>
</dbReference>
<dbReference type="InterPro" id="IPR029063">
    <property type="entry name" value="SAM-dependent_MTases_sf"/>
</dbReference>
<gene>
    <name evidence="2" type="ORF">AVDCRST_MAG54-3708</name>
</gene>
<organism evidence="2">
    <name type="scientific">uncultured Actinomycetospora sp</name>
    <dbReference type="NCBI Taxonomy" id="1135996"/>
    <lineage>
        <taxon>Bacteria</taxon>
        <taxon>Bacillati</taxon>
        <taxon>Actinomycetota</taxon>
        <taxon>Actinomycetes</taxon>
        <taxon>Pseudonocardiales</taxon>
        <taxon>Pseudonocardiaceae</taxon>
        <taxon>Actinomycetospora</taxon>
        <taxon>environmental samples</taxon>
    </lineage>
</organism>
<dbReference type="SUPFAM" id="SSF53335">
    <property type="entry name" value="S-adenosyl-L-methionine-dependent methyltransferases"/>
    <property type="match status" value="1"/>
</dbReference>
<dbReference type="EMBL" id="CADCTH010000472">
    <property type="protein sequence ID" value="CAA9282307.1"/>
    <property type="molecule type" value="Genomic_DNA"/>
</dbReference>
<evidence type="ECO:0000259" key="1">
    <source>
        <dbReference type="Pfam" id="PF08241"/>
    </source>
</evidence>
<dbReference type="GO" id="GO:0008757">
    <property type="term" value="F:S-adenosylmethionine-dependent methyltransferase activity"/>
    <property type="evidence" value="ECO:0007669"/>
    <property type="project" value="InterPro"/>
</dbReference>
<dbReference type="CDD" id="cd02440">
    <property type="entry name" value="AdoMet_MTases"/>
    <property type="match status" value="1"/>
</dbReference>
<proteinExistence type="predicted"/>
<dbReference type="Gene3D" id="3.40.50.150">
    <property type="entry name" value="Vaccinia Virus protein VP39"/>
    <property type="match status" value="1"/>
</dbReference>
<keyword evidence="2" id="KW-0489">Methyltransferase</keyword>
<dbReference type="Pfam" id="PF08241">
    <property type="entry name" value="Methyltransf_11"/>
    <property type="match status" value="1"/>
</dbReference>
<dbReference type="PANTHER" id="PTHR42912">
    <property type="entry name" value="METHYLTRANSFERASE"/>
    <property type="match status" value="1"/>
</dbReference>
<sequence>MHDADDPYDQLGEGYAAHNEVAPYNALYERPAMLALLGDVAGRDVLDLGCGPGVLAAALVDAGARVTGLDRSEAMLRVAARRLDGRAVLRRHDLADALPVADASVDVVVAGLVLHYLADWAPVLGEVHRVLRPGGHLVASVHHPFADGALPSLEPERRGPYAESHLLAEAWSMGGRSAVVRFWHHPLGRMIGWITGAGFVLTDVIEPEPVPAMATSHPEAFARLSDKPAFLLVEACRAG</sequence>
<feature type="domain" description="Methyltransferase type 11" evidence="1">
    <location>
        <begin position="46"/>
        <end position="138"/>
    </location>
</feature>